<dbReference type="RefSeq" id="WP_143941319.1">
    <property type="nucleotide sequence ID" value="NZ_VKLS01000031.1"/>
</dbReference>
<dbReference type="Pfam" id="PF14659">
    <property type="entry name" value="Phage_int_SAM_3"/>
    <property type="match status" value="1"/>
</dbReference>
<evidence type="ECO:0000259" key="6">
    <source>
        <dbReference type="PROSITE" id="PS51898"/>
    </source>
</evidence>
<dbReference type="Pfam" id="PF00589">
    <property type="entry name" value="Phage_integrase"/>
    <property type="match status" value="1"/>
</dbReference>
<gene>
    <name evidence="8" type="ORF">FNZ23_05150</name>
</gene>
<sequence length="432" mass="48064">MADDKKRTRRANGESSIYLGKDGKWHGRVTAGVRDDGSPDRRHVERKTRAEVVAGVRKLERERDAKTIRKAGRPWTVKTWLTHWIENVAPLTVNDNTMVGYGVAVRKHLIPGLGAHRLDRLKPEHIEAFYSKMQANGSKAATAHQAHRTLRVALNEAVRRGHLGKNPVELAKAPKVGEYEVEPYSVQEVQRLLKAADRHRNSARWAVALALGLRQGEVLGLKWDDVDLDGGFLVVRRSRHRPQYAHGCTEPCGRKAAGYCPQKRRTNPVTSTTKSRAGRRAVGLPEQLVDLLRDHRAAQDAERETAGKDWTEGGWVFPNEYGSVPSHREDWAAWKALLAEAKVRNGRLHDARHTAATVLLILGVPERAVMGLMGWSTTAMAARYQHMVDAVRTDVAKQVDGLIWKTETETETETDRPDGDDDGAAGALVPAN</sequence>
<organism evidence="8 9">
    <name type="scientific">Streptomyces benahoarensis</name>
    <dbReference type="NCBI Taxonomy" id="2595054"/>
    <lineage>
        <taxon>Bacteria</taxon>
        <taxon>Bacillati</taxon>
        <taxon>Actinomycetota</taxon>
        <taxon>Actinomycetes</taxon>
        <taxon>Kitasatosporales</taxon>
        <taxon>Streptomycetaceae</taxon>
        <taxon>Streptomyces</taxon>
    </lineage>
</organism>
<evidence type="ECO:0000256" key="2">
    <source>
        <dbReference type="ARBA" id="ARBA00023125"/>
    </source>
</evidence>
<dbReference type="Gene3D" id="1.10.443.10">
    <property type="entry name" value="Intergrase catalytic core"/>
    <property type="match status" value="1"/>
</dbReference>
<dbReference type="InterPro" id="IPR011010">
    <property type="entry name" value="DNA_brk_join_enz"/>
</dbReference>
<evidence type="ECO:0000313" key="9">
    <source>
        <dbReference type="Proteomes" id="UP000320888"/>
    </source>
</evidence>
<evidence type="ECO:0000256" key="5">
    <source>
        <dbReference type="SAM" id="MobiDB-lite"/>
    </source>
</evidence>
<protein>
    <submittedName>
        <fullName evidence="8">Site-specific integrase</fullName>
    </submittedName>
</protein>
<dbReference type="InterPro" id="IPR013762">
    <property type="entry name" value="Integrase-like_cat_sf"/>
</dbReference>
<dbReference type="EMBL" id="VKLS01000031">
    <property type="protein sequence ID" value="TSB43314.1"/>
    <property type="molecule type" value="Genomic_DNA"/>
</dbReference>
<evidence type="ECO:0000259" key="7">
    <source>
        <dbReference type="PROSITE" id="PS51900"/>
    </source>
</evidence>
<comment type="caution">
    <text evidence="8">The sequence shown here is derived from an EMBL/GenBank/DDBJ whole genome shotgun (WGS) entry which is preliminary data.</text>
</comment>
<reference evidence="8 9" key="1">
    <citation type="submission" date="2019-07" db="EMBL/GenBank/DDBJ databases">
        <title>Draft genome for Streptomyces benahoarensis MZ03-48.</title>
        <authorList>
            <person name="Gonzalez-Pimentel J.L."/>
        </authorList>
    </citation>
    <scope>NUCLEOTIDE SEQUENCE [LARGE SCALE GENOMIC DNA]</scope>
    <source>
        <strain evidence="8 9">MZ03-48</strain>
    </source>
</reference>
<dbReference type="CDD" id="cd01189">
    <property type="entry name" value="INT_ICEBs1_C_like"/>
    <property type="match status" value="1"/>
</dbReference>
<feature type="region of interest" description="Disordered" evidence="5">
    <location>
        <begin position="406"/>
        <end position="432"/>
    </location>
</feature>
<keyword evidence="1" id="KW-0229">DNA integration</keyword>
<evidence type="ECO:0000256" key="1">
    <source>
        <dbReference type="ARBA" id="ARBA00022908"/>
    </source>
</evidence>
<dbReference type="InterPro" id="IPR010998">
    <property type="entry name" value="Integrase_recombinase_N"/>
</dbReference>
<dbReference type="PROSITE" id="PS51900">
    <property type="entry name" value="CB"/>
    <property type="match status" value="1"/>
</dbReference>
<dbReference type="GO" id="GO:0003677">
    <property type="term" value="F:DNA binding"/>
    <property type="evidence" value="ECO:0007669"/>
    <property type="project" value="UniProtKB-UniRule"/>
</dbReference>
<dbReference type="Proteomes" id="UP000320888">
    <property type="component" value="Unassembled WGS sequence"/>
</dbReference>
<feature type="domain" description="Tyr recombinase" evidence="6">
    <location>
        <begin position="179"/>
        <end position="398"/>
    </location>
</feature>
<dbReference type="InterPro" id="IPR044068">
    <property type="entry name" value="CB"/>
</dbReference>
<dbReference type="SUPFAM" id="SSF56349">
    <property type="entry name" value="DNA breaking-rejoining enzymes"/>
    <property type="match status" value="1"/>
</dbReference>
<dbReference type="GO" id="GO:0015074">
    <property type="term" value="P:DNA integration"/>
    <property type="evidence" value="ECO:0007669"/>
    <property type="project" value="UniProtKB-KW"/>
</dbReference>
<dbReference type="Gene3D" id="1.10.150.130">
    <property type="match status" value="1"/>
</dbReference>
<feature type="domain" description="Core-binding (CB)" evidence="7">
    <location>
        <begin position="75"/>
        <end position="158"/>
    </location>
</feature>
<dbReference type="InterPro" id="IPR002104">
    <property type="entry name" value="Integrase_catalytic"/>
</dbReference>
<feature type="region of interest" description="Disordered" evidence="5">
    <location>
        <begin position="1"/>
        <end position="22"/>
    </location>
</feature>
<dbReference type="GO" id="GO:0006310">
    <property type="term" value="P:DNA recombination"/>
    <property type="evidence" value="ECO:0007669"/>
    <property type="project" value="UniProtKB-KW"/>
</dbReference>
<dbReference type="AlphaFoldDB" id="A0A553ZPC0"/>
<dbReference type="OrthoDB" id="3175606at2"/>
<accession>A0A553ZPC0</accession>
<proteinExistence type="predicted"/>
<dbReference type="PANTHER" id="PTHR30349">
    <property type="entry name" value="PHAGE INTEGRASE-RELATED"/>
    <property type="match status" value="1"/>
</dbReference>
<evidence type="ECO:0000313" key="8">
    <source>
        <dbReference type="EMBL" id="TSB43314.1"/>
    </source>
</evidence>
<keyword evidence="9" id="KW-1185">Reference proteome</keyword>
<name>A0A553ZPC0_9ACTN</name>
<evidence type="ECO:0000256" key="3">
    <source>
        <dbReference type="ARBA" id="ARBA00023172"/>
    </source>
</evidence>
<dbReference type="InterPro" id="IPR050090">
    <property type="entry name" value="Tyrosine_recombinase_XerCD"/>
</dbReference>
<evidence type="ECO:0000256" key="4">
    <source>
        <dbReference type="PROSITE-ProRule" id="PRU01248"/>
    </source>
</evidence>
<keyword evidence="2 4" id="KW-0238">DNA-binding</keyword>
<dbReference type="InterPro" id="IPR004107">
    <property type="entry name" value="Integrase_SAM-like_N"/>
</dbReference>
<dbReference type="PROSITE" id="PS51898">
    <property type="entry name" value="TYR_RECOMBINASE"/>
    <property type="match status" value="1"/>
</dbReference>
<dbReference type="PANTHER" id="PTHR30349:SF91">
    <property type="entry name" value="INTA PROTEIN"/>
    <property type="match status" value="1"/>
</dbReference>
<keyword evidence="3" id="KW-0233">DNA recombination</keyword>